<feature type="compositionally biased region" description="Polar residues" evidence="1">
    <location>
        <begin position="17"/>
        <end position="30"/>
    </location>
</feature>
<dbReference type="Proteomes" id="UP001370758">
    <property type="component" value="Unassembled WGS sequence"/>
</dbReference>
<keyword evidence="3" id="KW-1185">Reference proteome</keyword>
<feature type="compositionally biased region" description="Basic and acidic residues" evidence="1">
    <location>
        <begin position="40"/>
        <end position="50"/>
    </location>
</feature>
<evidence type="ECO:0000256" key="1">
    <source>
        <dbReference type="SAM" id="MobiDB-lite"/>
    </source>
</evidence>
<dbReference type="AlphaFoldDB" id="A0AAV9WWS9"/>
<proteinExistence type="predicted"/>
<evidence type="ECO:0000313" key="2">
    <source>
        <dbReference type="EMBL" id="KAK6512611.1"/>
    </source>
</evidence>
<reference evidence="2 3" key="1">
    <citation type="submission" date="2023-08" db="EMBL/GenBank/DDBJ databases">
        <authorList>
            <person name="Palmer J.M."/>
        </authorList>
    </citation>
    <scope>NUCLEOTIDE SEQUENCE [LARGE SCALE GENOMIC DNA]</scope>
    <source>
        <strain evidence="2 3">TWF481</strain>
    </source>
</reference>
<comment type="caution">
    <text evidence="2">The sequence shown here is derived from an EMBL/GenBank/DDBJ whole genome shotgun (WGS) entry which is preliminary data.</text>
</comment>
<name>A0AAV9WWS9_9PEZI</name>
<sequence length="314" mass="35288">MSSDNQKFNEFVPSEAGPSTASALPQTEMSGGSEGLDGLEAPKEEKVSPFKDSDAQIAARFEDLEELPSYADLVRTGEVRNPEDGLVNLSFISVDIQLAKFCGEIAIKKFNEYKARGANLPVSHFVDQAMNMIKILAVIRVILVELRLSEDTYIYLQTAAEYLGCQMLVRYAILKKNPEYFRDSEGNWQTIQVVQNSYMKLWLKLAKMLTNPEFTPLSKEAKAAKIDVLNGEFHLLLFKLIDPGYSYHVGRKISRFIDKAFGTPKKKECTSGLCNLSPEAQKAIKYFCTCEESKYQKKKAERAAGREQPPPFPV</sequence>
<evidence type="ECO:0000313" key="3">
    <source>
        <dbReference type="Proteomes" id="UP001370758"/>
    </source>
</evidence>
<dbReference type="EMBL" id="JAVHJL010000001">
    <property type="protein sequence ID" value="KAK6512611.1"/>
    <property type="molecule type" value="Genomic_DNA"/>
</dbReference>
<organism evidence="2 3">
    <name type="scientific">Arthrobotrys musiformis</name>
    <dbReference type="NCBI Taxonomy" id="47236"/>
    <lineage>
        <taxon>Eukaryota</taxon>
        <taxon>Fungi</taxon>
        <taxon>Dikarya</taxon>
        <taxon>Ascomycota</taxon>
        <taxon>Pezizomycotina</taxon>
        <taxon>Orbiliomycetes</taxon>
        <taxon>Orbiliales</taxon>
        <taxon>Orbiliaceae</taxon>
        <taxon>Arthrobotrys</taxon>
    </lineage>
</organism>
<feature type="region of interest" description="Disordered" evidence="1">
    <location>
        <begin position="1"/>
        <end position="50"/>
    </location>
</feature>
<protein>
    <submittedName>
        <fullName evidence="2">Uncharacterized protein</fullName>
    </submittedName>
</protein>
<accession>A0AAV9WWS9</accession>
<gene>
    <name evidence="2" type="ORF">TWF481_001494</name>
</gene>